<dbReference type="Pfam" id="PF13559">
    <property type="entry name" value="DUF4129"/>
    <property type="match status" value="1"/>
</dbReference>
<evidence type="ECO:0000313" key="4">
    <source>
        <dbReference type="Proteomes" id="UP001597237"/>
    </source>
</evidence>
<keyword evidence="4" id="KW-1185">Reference proteome</keyword>
<reference evidence="4" key="1">
    <citation type="journal article" date="2019" name="Int. J. Syst. Evol. Microbiol.">
        <title>The Global Catalogue of Microorganisms (GCM) 10K type strain sequencing project: providing services to taxonomists for standard genome sequencing and annotation.</title>
        <authorList>
            <consortium name="The Broad Institute Genomics Platform"/>
            <consortium name="The Broad Institute Genome Sequencing Center for Infectious Disease"/>
            <person name="Wu L."/>
            <person name="Ma J."/>
        </authorList>
    </citation>
    <scope>NUCLEOTIDE SEQUENCE [LARGE SCALE GENOMIC DNA]</scope>
    <source>
        <strain evidence="4">DFY28</strain>
    </source>
</reference>
<sequence>MEEEAVPQQMSEPRLAELHAELVAREDLQFDFPPYVEPKPPAWADALVRFFEAIGPILKIVFWVGLAIGVLLIVYFAAREVQATWTRRRKAREAVQPADWAPEPEKAKALLEDADRLAAEGRFEEAVHLLLFRSIDDLAGRRPEAVRPALTSRDIARIEAMPGPARSAFSRIAEAVEKSFFGGRPLGQSEFVECRRAYEAFAFAEGWA</sequence>
<dbReference type="InterPro" id="IPR025403">
    <property type="entry name" value="TgpA-like_C"/>
</dbReference>
<accession>A0ABW4MYH7</accession>
<feature type="domain" description="Protein-glutamine gamma-glutamyltransferase-like C-terminal" evidence="2">
    <location>
        <begin position="143"/>
        <end position="199"/>
    </location>
</feature>
<evidence type="ECO:0000259" key="2">
    <source>
        <dbReference type="Pfam" id="PF13559"/>
    </source>
</evidence>
<evidence type="ECO:0000256" key="1">
    <source>
        <dbReference type="SAM" id="Phobius"/>
    </source>
</evidence>
<dbReference type="Proteomes" id="UP001597237">
    <property type="component" value="Unassembled WGS sequence"/>
</dbReference>
<dbReference type="EMBL" id="JBHUEY010000001">
    <property type="protein sequence ID" value="MFD1782623.1"/>
    <property type="molecule type" value="Genomic_DNA"/>
</dbReference>
<dbReference type="RefSeq" id="WP_377282297.1">
    <property type="nucleotide sequence ID" value="NZ_JBHRSI010000006.1"/>
</dbReference>
<proteinExistence type="predicted"/>
<protein>
    <submittedName>
        <fullName evidence="3">DUF4129 domain-containing protein</fullName>
    </submittedName>
</protein>
<feature type="transmembrane region" description="Helical" evidence="1">
    <location>
        <begin position="60"/>
        <end position="78"/>
    </location>
</feature>
<comment type="caution">
    <text evidence="3">The sequence shown here is derived from an EMBL/GenBank/DDBJ whole genome shotgun (WGS) entry which is preliminary data.</text>
</comment>
<keyword evidence="1" id="KW-1133">Transmembrane helix</keyword>
<organism evidence="3 4">
    <name type="scientific">Phenylobacterium terrae</name>
    <dbReference type="NCBI Taxonomy" id="2665495"/>
    <lineage>
        <taxon>Bacteria</taxon>
        <taxon>Pseudomonadati</taxon>
        <taxon>Pseudomonadota</taxon>
        <taxon>Alphaproteobacteria</taxon>
        <taxon>Caulobacterales</taxon>
        <taxon>Caulobacteraceae</taxon>
        <taxon>Phenylobacterium</taxon>
    </lineage>
</organism>
<gene>
    <name evidence="3" type="ORF">ACFSC0_04390</name>
</gene>
<name>A0ABW4MYH7_9CAUL</name>
<keyword evidence="1" id="KW-0812">Transmembrane</keyword>
<evidence type="ECO:0000313" key="3">
    <source>
        <dbReference type="EMBL" id="MFD1782623.1"/>
    </source>
</evidence>
<keyword evidence="1" id="KW-0472">Membrane</keyword>